<keyword evidence="3" id="KW-0813">Transport</keyword>
<dbReference type="PIRSF" id="PIRSF000077">
    <property type="entry name" value="Thioredoxin"/>
    <property type="match status" value="1"/>
</dbReference>
<dbReference type="PROSITE" id="PS00194">
    <property type="entry name" value="THIOREDOXIN_1"/>
    <property type="match status" value="1"/>
</dbReference>
<dbReference type="Proteomes" id="UP000537131">
    <property type="component" value="Unassembled WGS sequence"/>
</dbReference>
<feature type="active site" description="Nucleophile" evidence="9">
    <location>
        <position position="37"/>
    </location>
</feature>
<evidence type="ECO:0000256" key="7">
    <source>
        <dbReference type="NCBIfam" id="TIGR01068"/>
    </source>
</evidence>
<dbReference type="NCBIfam" id="TIGR01068">
    <property type="entry name" value="thioredoxin"/>
    <property type="match status" value="1"/>
</dbReference>
<dbReference type="InterPro" id="IPR013766">
    <property type="entry name" value="Thioredoxin_domain"/>
</dbReference>
<comment type="similarity">
    <text evidence="1 8">Belongs to the thioredoxin family.</text>
</comment>
<dbReference type="Pfam" id="PF00085">
    <property type="entry name" value="Thioredoxin"/>
    <property type="match status" value="1"/>
</dbReference>
<sequence length="109" mass="12568">MEVIIMKEISDSIFNKEVITNDIPVVVDFWAPWCGPCKMIGPVMEELDKQYLGKIKFVKVNVDENPVISQEFRISSIPTIMIFKKGEAVENIVGFRPKSDFEQILNRYV</sequence>
<keyword evidence="13" id="KW-1185">Reference proteome</keyword>
<dbReference type="InterPro" id="IPR036249">
    <property type="entry name" value="Thioredoxin-like_sf"/>
</dbReference>
<evidence type="ECO:0000313" key="13">
    <source>
        <dbReference type="Proteomes" id="UP000537131"/>
    </source>
</evidence>
<dbReference type="Gene3D" id="3.40.30.10">
    <property type="entry name" value="Glutaredoxin"/>
    <property type="match status" value="1"/>
</dbReference>
<evidence type="ECO:0000256" key="8">
    <source>
        <dbReference type="PIRNR" id="PIRNR000077"/>
    </source>
</evidence>
<dbReference type="GO" id="GO:0015035">
    <property type="term" value="F:protein-disulfide reductase activity"/>
    <property type="evidence" value="ECO:0007669"/>
    <property type="project" value="UniProtKB-UniRule"/>
</dbReference>
<dbReference type="SUPFAM" id="SSF52833">
    <property type="entry name" value="Thioredoxin-like"/>
    <property type="match status" value="1"/>
</dbReference>
<dbReference type="EMBL" id="JABBNI010000021">
    <property type="protein sequence ID" value="NMM63361.1"/>
    <property type="molecule type" value="Genomic_DNA"/>
</dbReference>
<keyword evidence="5 10" id="KW-1015">Disulfide bond</keyword>
<dbReference type="GO" id="GO:0005829">
    <property type="term" value="C:cytosol"/>
    <property type="evidence" value="ECO:0007669"/>
    <property type="project" value="TreeGrafter"/>
</dbReference>
<feature type="domain" description="Thioredoxin" evidence="11">
    <location>
        <begin position="1"/>
        <end position="109"/>
    </location>
</feature>
<comment type="caution">
    <text evidence="12">The sequence shown here is derived from an EMBL/GenBank/DDBJ whole genome shotgun (WGS) entry which is preliminary data.</text>
</comment>
<evidence type="ECO:0000259" key="11">
    <source>
        <dbReference type="PROSITE" id="PS51352"/>
    </source>
</evidence>
<evidence type="ECO:0000256" key="9">
    <source>
        <dbReference type="PIRSR" id="PIRSR000077-1"/>
    </source>
</evidence>
<dbReference type="PANTHER" id="PTHR45663">
    <property type="entry name" value="GEO12009P1"/>
    <property type="match status" value="1"/>
</dbReference>
<evidence type="ECO:0000256" key="4">
    <source>
        <dbReference type="ARBA" id="ARBA00022982"/>
    </source>
</evidence>
<evidence type="ECO:0000256" key="2">
    <source>
        <dbReference type="ARBA" id="ARBA00020570"/>
    </source>
</evidence>
<gene>
    <name evidence="12" type="primary">trxA</name>
    <name evidence="12" type="ORF">HBE96_11865</name>
</gene>
<evidence type="ECO:0000256" key="1">
    <source>
        <dbReference type="ARBA" id="ARBA00008987"/>
    </source>
</evidence>
<dbReference type="CDD" id="cd02947">
    <property type="entry name" value="TRX_family"/>
    <property type="match status" value="1"/>
</dbReference>
<evidence type="ECO:0000256" key="10">
    <source>
        <dbReference type="PIRSR" id="PIRSR000077-4"/>
    </source>
</evidence>
<organism evidence="12 13">
    <name type="scientific">Clostridium muellerianum</name>
    <dbReference type="NCBI Taxonomy" id="2716538"/>
    <lineage>
        <taxon>Bacteria</taxon>
        <taxon>Bacillati</taxon>
        <taxon>Bacillota</taxon>
        <taxon>Clostridia</taxon>
        <taxon>Eubacteriales</taxon>
        <taxon>Clostridiaceae</taxon>
        <taxon>Clostridium</taxon>
    </lineage>
</organism>
<reference evidence="12 13" key="1">
    <citation type="submission" date="2020-04" db="EMBL/GenBank/DDBJ databases">
        <authorList>
            <person name="Doyle D.A."/>
        </authorList>
    </citation>
    <scope>NUCLEOTIDE SEQUENCE [LARGE SCALE GENOMIC DNA]</scope>
    <source>
        <strain evidence="12 13">P21</strain>
    </source>
</reference>
<feature type="site" description="Contributes to redox potential value" evidence="9">
    <location>
        <position position="36"/>
    </location>
</feature>
<keyword evidence="6 10" id="KW-0676">Redox-active center</keyword>
<dbReference type="InterPro" id="IPR017937">
    <property type="entry name" value="Thioredoxin_CS"/>
</dbReference>
<feature type="site" description="Deprotonates C-terminal active site Cys" evidence="9">
    <location>
        <position position="28"/>
    </location>
</feature>
<evidence type="ECO:0000256" key="5">
    <source>
        <dbReference type="ARBA" id="ARBA00023157"/>
    </source>
</evidence>
<evidence type="ECO:0000256" key="3">
    <source>
        <dbReference type="ARBA" id="ARBA00022448"/>
    </source>
</evidence>
<dbReference type="PROSITE" id="PS51352">
    <property type="entry name" value="THIOREDOXIN_2"/>
    <property type="match status" value="1"/>
</dbReference>
<dbReference type="FunFam" id="3.40.30.10:FF:000001">
    <property type="entry name" value="Thioredoxin"/>
    <property type="match status" value="1"/>
</dbReference>
<feature type="disulfide bond" description="Redox-active" evidence="10">
    <location>
        <begin position="34"/>
        <end position="37"/>
    </location>
</feature>
<keyword evidence="4" id="KW-0249">Electron transport</keyword>
<protein>
    <recommendedName>
        <fullName evidence="2 7">Thioredoxin</fullName>
    </recommendedName>
</protein>
<dbReference type="GO" id="GO:0045454">
    <property type="term" value="P:cell redox homeostasis"/>
    <property type="evidence" value="ECO:0007669"/>
    <property type="project" value="TreeGrafter"/>
</dbReference>
<accession>A0A7Y0HPT6</accession>
<name>A0A7Y0HPT6_9CLOT</name>
<reference evidence="12 13" key="2">
    <citation type="submission" date="2020-06" db="EMBL/GenBank/DDBJ databases">
        <title>Complete Genome Sequence of Clostridium muelleri sp. nov. P21T, an Acid-Alcohol Producing Acetogen Isolated from Old Hay.</title>
        <authorList>
            <person name="Duncan K.E."/>
            <person name="Tanner R.S."/>
        </authorList>
    </citation>
    <scope>NUCLEOTIDE SEQUENCE [LARGE SCALE GENOMIC DNA]</scope>
    <source>
        <strain evidence="12 13">P21</strain>
    </source>
</reference>
<dbReference type="PRINTS" id="PR00421">
    <property type="entry name" value="THIOREDOXIN"/>
</dbReference>
<feature type="site" description="Contributes to redox potential value" evidence="9">
    <location>
        <position position="35"/>
    </location>
</feature>
<dbReference type="PANTHER" id="PTHR45663:SF11">
    <property type="entry name" value="GEO12009P1"/>
    <property type="match status" value="1"/>
</dbReference>
<evidence type="ECO:0000313" key="12">
    <source>
        <dbReference type="EMBL" id="NMM63361.1"/>
    </source>
</evidence>
<evidence type="ECO:0000256" key="6">
    <source>
        <dbReference type="ARBA" id="ARBA00023284"/>
    </source>
</evidence>
<dbReference type="AlphaFoldDB" id="A0A7Y0HPT6"/>
<feature type="active site" description="Nucleophile" evidence="9">
    <location>
        <position position="34"/>
    </location>
</feature>
<proteinExistence type="inferred from homology"/>
<dbReference type="InterPro" id="IPR005746">
    <property type="entry name" value="Thioredoxin"/>
</dbReference>